<protein>
    <submittedName>
        <fullName evidence="9">Tetratricopeptide (TPR) repeat protein</fullName>
    </submittedName>
</protein>
<evidence type="ECO:0000256" key="2">
    <source>
        <dbReference type="ARBA" id="ARBA00006275"/>
    </source>
</evidence>
<name>A0A840E679_9BACT</name>
<dbReference type="RefSeq" id="WP_183494930.1">
    <property type="nucleotide sequence ID" value="NZ_JACIFF010000002.1"/>
</dbReference>
<feature type="domain" description="SusD-like N-terminal" evidence="8">
    <location>
        <begin position="75"/>
        <end position="225"/>
    </location>
</feature>
<evidence type="ECO:0000259" key="7">
    <source>
        <dbReference type="Pfam" id="PF07980"/>
    </source>
</evidence>
<feature type="domain" description="RagB/SusD" evidence="7">
    <location>
        <begin position="261"/>
        <end position="562"/>
    </location>
</feature>
<evidence type="ECO:0000256" key="6">
    <source>
        <dbReference type="SAM" id="SignalP"/>
    </source>
</evidence>
<comment type="similarity">
    <text evidence="2">Belongs to the SusD family.</text>
</comment>
<keyword evidence="3 6" id="KW-0732">Signal</keyword>
<evidence type="ECO:0000313" key="9">
    <source>
        <dbReference type="EMBL" id="MBB4078697.1"/>
    </source>
</evidence>
<sequence length="562" mass="62878">MKIISYLSALCCLVLLAWSCSEDFLDTPPQGVLAESNLTAQEGIEAALISAYTRLDGWNNDWGNNAWGGAASNYLFASVPSDDTHKGSEPADGVEAQQVELYQWNPSNPDFQSKFLFMYDGVRRANETLSLLAGNTDISDSDRNRIAGEARFLRGHYHMELWKIWKNVPYFSEADEDLRKPNDQDIFPLIEADLTEAANLLPTSQSDVGRANSRAANALLGRLYMLNNDYSSAEQAFNKLSGFSLNDCFHDMFTLEGENGPEMIFSVQASVNDGTSDGANANFSERLTFPHAGSPFGCCGFNQPTQNLVNAYRVDGNGLPLRDNTFDTNPTPDQPVDPRLDWTVGRDDVPFLNWGKHAPSWIRDREYSSEYSGKKFSHDLGEESSVGWTSNQLTAVNIPIIRYADVLLYQAEIDVSAGRLEDARAKVNMIRERAGNCAQGSDNIPVPLDDPVITWATYSVEPYTQPWTDAVAAREAVRLERRLELALEGRRLFDLRRYAIHDNSNYFVETLTDYLAVEKTRRPFLQQANTPTTDNYYFPIPSTAILRSQVDGVPTLRQNPGY</sequence>
<comment type="caution">
    <text evidence="9">The sequence shown here is derived from an EMBL/GenBank/DDBJ whole genome shotgun (WGS) entry which is preliminary data.</text>
</comment>
<evidence type="ECO:0000256" key="4">
    <source>
        <dbReference type="ARBA" id="ARBA00023136"/>
    </source>
</evidence>
<accession>A0A840E679</accession>
<dbReference type="Proteomes" id="UP000576209">
    <property type="component" value="Unassembled WGS sequence"/>
</dbReference>
<evidence type="ECO:0000256" key="3">
    <source>
        <dbReference type="ARBA" id="ARBA00022729"/>
    </source>
</evidence>
<dbReference type="InterPro" id="IPR011990">
    <property type="entry name" value="TPR-like_helical_dom_sf"/>
</dbReference>
<evidence type="ECO:0000256" key="5">
    <source>
        <dbReference type="ARBA" id="ARBA00023237"/>
    </source>
</evidence>
<keyword evidence="10" id="KW-1185">Reference proteome</keyword>
<organism evidence="9 10">
    <name type="scientific">Neolewinella aquimaris</name>
    <dbReference type="NCBI Taxonomy" id="1835722"/>
    <lineage>
        <taxon>Bacteria</taxon>
        <taxon>Pseudomonadati</taxon>
        <taxon>Bacteroidota</taxon>
        <taxon>Saprospiria</taxon>
        <taxon>Saprospirales</taxon>
        <taxon>Lewinellaceae</taxon>
        <taxon>Neolewinella</taxon>
    </lineage>
</organism>
<keyword evidence="5" id="KW-0998">Cell outer membrane</keyword>
<feature type="signal peptide" evidence="6">
    <location>
        <begin position="1"/>
        <end position="17"/>
    </location>
</feature>
<feature type="chain" id="PRO_5032661774" evidence="6">
    <location>
        <begin position="18"/>
        <end position="562"/>
    </location>
</feature>
<reference evidence="9 10" key="1">
    <citation type="submission" date="2020-08" db="EMBL/GenBank/DDBJ databases">
        <title>Genomic Encyclopedia of Type Strains, Phase IV (KMG-IV): sequencing the most valuable type-strain genomes for metagenomic binning, comparative biology and taxonomic classification.</title>
        <authorList>
            <person name="Goeker M."/>
        </authorList>
    </citation>
    <scope>NUCLEOTIDE SEQUENCE [LARGE SCALE GENOMIC DNA]</scope>
    <source>
        <strain evidence="9 10">DSM 105137</strain>
    </source>
</reference>
<dbReference type="GO" id="GO:0009279">
    <property type="term" value="C:cell outer membrane"/>
    <property type="evidence" value="ECO:0007669"/>
    <property type="project" value="UniProtKB-SubCell"/>
</dbReference>
<dbReference type="AlphaFoldDB" id="A0A840E679"/>
<dbReference type="InterPro" id="IPR012944">
    <property type="entry name" value="SusD_RagB_dom"/>
</dbReference>
<dbReference type="Gene3D" id="1.25.40.390">
    <property type="match status" value="1"/>
</dbReference>
<proteinExistence type="inferred from homology"/>
<evidence type="ECO:0000259" key="8">
    <source>
        <dbReference type="Pfam" id="PF14322"/>
    </source>
</evidence>
<keyword evidence="4" id="KW-0472">Membrane</keyword>
<dbReference type="Pfam" id="PF07980">
    <property type="entry name" value="SusD_RagB"/>
    <property type="match status" value="1"/>
</dbReference>
<evidence type="ECO:0000256" key="1">
    <source>
        <dbReference type="ARBA" id="ARBA00004442"/>
    </source>
</evidence>
<dbReference type="EMBL" id="JACIFF010000002">
    <property type="protein sequence ID" value="MBB4078697.1"/>
    <property type="molecule type" value="Genomic_DNA"/>
</dbReference>
<evidence type="ECO:0000313" key="10">
    <source>
        <dbReference type="Proteomes" id="UP000576209"/>
    </source>
</evidence>
<dbReference type="SUPFAM" id="SSF48452">
    <property type="entry name" value="TPR-like"/>
    <property type="match status" value="1"/>
</dbReference>
<comment type="subcellular location">
    <subcellularLocation>
        <location evidence="1">Cell outer membrane</location>
    </subcellularLocation>
</comment>
<dbReference type="InterPro" id="IPR033985">
    <property type="entry name" value="SusD-like_N"/>
</dbReference>
<gene>
    <name evidence="9" type="ORF">GGR28_001310</name>
</gene>
<dbReference type="Pfam" id="PF14322">
    <property type="entry name" value="SusD-like_3"/>
    <property type="match status" value="1"/>
</dbReference>